<proteinExistence type="predicted"/>
<evidence type="ECO:0000256" key="3">
    <source>
        <dbReference type="ARBA" id="ARBA00022692"/>
    </source>
</evidence>
<evidence type="ECO:0000256" key="6">
    <source>
        <dbReference type="SAM" id="MobiDB-lite"/>
    </source>
</evidence>
<dbReference type="EMBL" id="BOLY01000007">
    <property type="protein sequence ID" value="GIZ48085.1"/>
    <property type="molecule type" value="Genomic_DNA"/>
</dbReference>
<feature type="transmembrane region" description="Helical" evidence="7">
    <location>
        <begin position="458"/>
        <end position="478"/>
    </location>
</feature>
<evidence type="ECO:0000256" key="1">
    <source>
        <dbReference type="ARBA" id="ARBA00004141"/>
    </source>
</evidence>
<comment type="subcellular location">
    <subcellularLocation>
        <location evidence="1">Membrane</location>
        <topology evidence="1">Multi-pass membrane protein</topology>
    </subcellularLocation>
</comment>
<keyword evidence="4 7" id="KW-1133">Transmembrane helix</keyword>
<feature type="transmembrane region" description="Helical" evidence="7">
    <location>
        <begin position="490"/>
        <end position="514"/>
    </location>
</feature>
<dbReference type="Proteomes" id="UP000825890">
    <property type="component" value="Unassembled WGS sequence"/>
</dbReference>
<dbReference type="Gene3D" id="1.20.1250.20">
    <property type="entry name" value="MFS general substrate transporter like domains"/>
    <property type="match status" value="2"/>
</dbReference>
<feature type="transmembrane region" description="Helical" evidence="7">
    <location>
        <begin position="251"/>
        <end position="274"/>
    </location>
</feature>
<dbReference type="InterPro" id="IPR011701">
    <property type="entry name" value="MFS"/>
</dbReference>
<keyword evidence="2" id="KW-0813">Transport</keyword>
<evidence type="ECO:0000256" key="5">
    <source>
        <dbReference type="ARBA" id="ARBA00023136"/>
    </source>
</evidence>
<comment type="caution">
    <text evidence="9">The sequence shown here is derived from an EMBL/GenBank/DDBJ whole genome shotgun (WGS) entry which is preliminary data.</text>
</comment>
<sequence length="531" mass="59338">MAPREVSVVEKDWPNAEDLVVDELEPSRKTSGGSTGSARPAVRNCARPFEGDREKVGGREELDSELQDVSKAKTNQVSTDLTICFRVDFSVLLILVFGLLVFQLDRMNLASALTGGFAEDISVNQNTINLGNQLMFMGIVVLEIPANMMLQRLGPRIWISTQVCVFGLIATLQVFVRNRTGFLMARLMLGFAEAGYIPCAAYTLSNWYTRRELAKRMSVFFFGMFGGNAISPLLASGILQLDGQRGLKGWQWLFLCVVEGVFTILIGVLMFFCLPGSPDDPKPLIGSGYMRFTTNDREVLTARLEKDDPERHFSQGIDLRLVWRTVSHWRRWPHYVSTFAAFSTWSPLTTYTPSIIMALGFERVPANALAAVGGSLALLVVFTMGYISDRTNRRGATVIVAQLCYLTVLITARQVHPHVGKWSRFVLWTAVNSFAVGYHPVHNSWVQLNCHEARERSIAIAMWVMSAISGLMVGTQYFRASDRPFYETGLRTMIIMVSIGIVFAAIQVVIYVVYNQRARRGGQTGKPFYTT</sequence>
<dbReference type="SUPFAM" id="SSF103473">
    <property type="entry name" value="MFS general substrate transporter"/>
    <property type="match status" value="1"/>
</dbReference>
<name>A0A9P3CY44_9PEZI</name>
<keyword evidence="3 7" id="KW-0812">Transmembrane</keyword>
<reference evidence="9 10" key="1">
    <citation type="submission" date="2021-01" db="EMBL/GenBank/DDBJ databases">
        <title>Cercospora kikuchii MAFF 305040 whole genome shotgun sequence.</title>
        <authorList>
            <person name="Kashiwa T."/>
            <person name="Suzuki T."/>
        </authorList>
    </citation>
    <scope>NUCLEOTIDE SEQUENCE [LARGE SCALE GENOMIC DNA]</scope>
    <source>
        <strain evidence="9 10">MAFF 305040</strain>
    </source>
</reference>
<dbReference type="PANTHER" id="PTHR43791">
    <property type="entry name" value="PERMEASE-RELATED"/>
    <property type="match status" value="1"/>
</dbReference>
<feature type="transmembrane region" description="Helical" evidence="7">
    <location>
        <begin position="217"/>
        <end position="239"/>
    </location>
</feature>
<feature type="region of interest" description="Disordered" evidence="6">
    <location>
        <begin position="20"/>
        <end position="54"/>
    </location>
</feature>
<feature type="transmembrane region" description="Helical" evidence="7">
    <location>
        <begin position="425"/>
        <end position="446"/>
    </location>
</feature>
<evidence type="ECO:0000256" key="2">
    <source>
        <dbReference type="ARBA" id="ARBA00022448"/>
    </source>
</evidence>
<dbReference type="GO" id="GO:0022857">
    <property type="term" value="F:transmembrane transporter activity"/>
    <property type="evidence" value="ECO:0007669"/>
    <property type="project" value="InterPro"/>
</dbReference>
<dbReference type="RefSeq" id="XP_044662572.1">
    <property type="nucleotide sequence ID" value="XM_044806637.1"/>
</dbReference>
<keyword evidence="10" id="KW-1185">Reference proteome</keyword>
<evidence type="ECO:0000256" key="4">
    <source>
        <dbReference type="ARBA" id="ARBA00022989"/>
    </source>
</evidence>
<dbReference type="PANTHER" id="PTHR43791:SF32">
    <property type="entry name" value="MAJOR FACILITATOR SUPERFAMILY (MFS) PROFILE DOMAIN-CONTAINING PROTEIN"/>
    <property type="match status" value="1"/>
</dbReference>
<feature type="transmembrane region" description="Helical" evidence="7">
    <location>
        <begin position="157"/>
        <end position="176"/>
    </location>
</feature>
<protein>
    <recommendedName>
        <fullName evidence="8">Major facilitator superfamily (MFS) profile domain-containing protein</fullName>
    </recommendedName>
</protein>
<dbReference type="InterPro" id="IPR036259">
    <property type="entry name" value="MFS_trans_sf"/>
</dbReference>
<evidence type="ECO:0000256" key="7">
    <source>
        <dbReference type="SAM" id="Phobius"/>
    </source>
</evidence>
<dbReference type="PROSITE" id="PS50850">
    <property type="entry name" value="MFS"/>
    <property type="match status" value="1"/>
</dbReference>
<dbReference type="InterPro" id="IPR020846">
    <property type="entry name" value="MFS_dom"/>
</dbReference>
<feature type="transmembrane region" description="Helical" evidence="7">
    <location>
        <begin position="368"/>
        <end position="388"/>
    </location>
</feature>
<dbReference type="GeneID" id="68296735"/>
<evidence type="ECO:0000313" key="9">
    <source>
        <dbReference type="EMBL" id="GIZ48085.1"/>
    </source>
</evidence>
<dbReference type="GO" id="GO:0016020">
    <property type="term" value="C:membrane"/>
    <property type="evidence" value="ECO:0007669"/>
    <property type="project" value="UniProtKB-SubCell"/>
</dbReference>
<evidence type="ECO:0000259" key="8">
    <source>
        <dbReference type="PROSITE" id="PS50850"/>
    </source>
</evidence>
<feature type="domain" description="Major facilitator superfamily (MFS) profile" evidence="8">
    <location>
        <begin position="91"/>
        <end position="531"/>
    </location>
</feature>
<feature type="transmembrane region" description="Helical" evidence="7">
    <location>
        <begin position="83"/>
        <end position="104"/>
    </location>
</feature>
<evidence type="ECO:0000313" key="10">
    <source>
        <dbReference type="Proteomes" id="UP000825890"/>
    </source>
</evidence>
<dbReference type="OrthoDB" id="2985014at2759"/>
<keyword evidence="5 7" id="KW-0472">Membrane</keyword>
<accession>A0A9P3CY44</accession>
<dbReference type="AlphaFoldDB" id="A0A9P3CY44"/>
<organism evidence="9 10">
    <name type="scientific">Cercospora kikuchii</name>
    <dbReference type="NCBI Taxonomy" id="84275"/>
    <lineage>
        <taxon>Eukaryota</taxon>
        <taxon>Fungi</taxon>
        <taxon>Dikarya</taxon>
        <taxon>Ascomycota</taxon>
        <taxon>Pezizomycotina</taxon>
        <taxon>Dothideomycetes</taxon>
        <taxon>Dothideomycetidae</taxon>
        <taxon>Mycosphaerellales</taxon>
        <taxon>Mycosphaerellaceae</taxon>
        <taxon>Cercospora</taxon>
    </lineage>
</organism>
<gene>
    <name evidence="9" type="ORF">CKM354_001116000</name>
</gene>
<dbReference type="Pfam" id="PF07690">
    <property type="entry name" value="MFS_1"/>
    <property type="match status" value="1"/>
</dbReference>
<feature type="transmembrane region" description="Helical" evidence="7">
    <location>
        <begin position="395"/>
        <end position="413"/>
    </location>
</feature>